<dbReference type="RefSeq" id="WP_109060427.1">
    <property type="nucleotide sequence ID" value="NZ_QETA01000001.1"/>
</dbReference>
<reference evidence="3" key="1">
    <citation type="submission" date="2018-05" db="EMBL/GenBank/DDBJ databases">
        <authorList>
            <person name="Li Y."/>
        </authorList>
    </citation>
    <scope>NUCLEOTIDE SEQUENCE [LARGE SCALE GENOMIC DNA]</scope>
    <source>
        <strain evidence="3">3d-2-2</strain>
    </source>
</reference>
<feature type="domain" description="DUF551" evidence="1">
    <location>
        <begin position="73"/>
        <end position="101"/>
    </location>
</feature>
<gene>
    <name evidence="2" type="ORF">DD235_02300</name>
</gene>
<sequence>MINTQQLRKVLCDGDLSYEEIMQQIDVGGLLDHIDAQAAEIARLRQPWQPIKTAPMDRTQVLLSTPSGKVADGMFYQRYGIWSWPYVMVNPTHWMPLPAPPAAEIGRAMP</sequence>
<keyword evidence="3" id="KW-1185">Reference proteome</keyword>
<dbReference type="AlphaFoldDB" id="A0A2V1K180"/>
<accession>A0A2V1K180</accession>
<dbReference type="Pfam" id="PF04448">
    <property type="entry name" value="DUF551"/>
    <property type="match status" value="1"/>
</dbReference>
<protein>
    <recommendedName>
        <fullName evidence="1">DUF551 domain-containing protein</fullName>
    </recommendedName>
</protein>
<dbReference type="InterPro" id="IPR007539">
    <property type="entry name" value="DUF551"/>
</dbReference>
<comment type="caution">
    <text evidence="2">The sequence shown here is derived from an EMBL/GenBank/DDBJ whole genome shotgun (WGS) entry which is preliminary data.</text>
</comment>
<dbReference type="Proteomes" id="UP000245212">
    <property type="component" value="Unassembled WGS sequence"/>
</dbReference>
<name>A0A2V1K180_9BURK</name>
<proteinExistence type="predicted"/>
<evidence type="ECO:0000259" key="1">
    <source>
        <dbReference type="Pfam" id="PF04448"/>
    </source>
</evidence>
<organism evidence="2 3">
    <name type="scientific">Corticimicrobacter populi</name>
    <dbReference type="NCBI Taxonomy" id="2175229"/>
    <lineage>
        <taxon>Bacteria</taxon>
        <taxon>Pseudomonadati</taxon>
        <taxon>Pseudomonadota</taxon>
        <taxon>Betaproteobacteria</taxon>
        <taxon>Burkholderiales</taxon>
        <taxon>Alcaligenaceae</taxon>
        <taxon>Corticimicrobacter</taxon>
    </lineage>
</organism>
<dbReference type="EMBL" id="QETA01000001">
    <property type="protein sequence ID" value="PWF25024.1"/>
    <property type="molecule type" value="Genomic_DNA"/>
</dbReference>
<evidence type="ECO:0000313" key="3">
    <source>
        <dbReference type="Proteomes" id="UP000245212"/>
    </source>
</evidence>
<evidence type="ECO:0000313" key="2">
    <source>
        <dbReference type="EMBL" id="PWF25024.1"/>
    </source>
</evidence>